<dbReference type="Proteomes" id="UP000177006">
    <property type="component" value="Unassembled WGS sequence"/>
</dbReference>
<dbReference type="EMBL" id="MEZK01000007">
    <property type="protein sequence ID" value="OGD63611.1"/>
    <property type="molecule type" value="Genomic_DNA"/>
</dbReference>
<name>A0A1F5E8D6_9BACT</name>
<reference evidence="1 2" key="1">
    <citation type="journal article" date="2016" name="Nat. Commun.">
        <title>Thousands of microbial genomes shed light on interconnected biogeochemical processes in an aquifer system.</title>
        <authorList>
            <person name="Anantharaman K."/>
            <person name="Brown C.T."/>
            <person name="Hug L.A."/>
            <person name="Sharon I."/>
            <person name="Castelle C.J."/>
            <person name="Probst A.J."/>
            <person name="Thomas B.C."/>
            <person name="Singh A."/>
            <person name="Wilkins M.J."/>
            <person name="Karaoz U."/>
            <person name="Brodie E.L."/>
            <person name="Williams K.H."/>
            <person name="Hubbard S.S."/>
            <person name="Banfield J.F."/>
        </authorList>
    </citation>
    <scope>NUCLEOTIDE SEQUENCE [LARGE SCALE GENOMIC DNA]</scope>
</reference>
<proteinExistence type="predicted"/>
<dbReference type="AlphaFoldDB" id="A0A1F5E8D6"/>
<gene>
    <name evidence="1" type="ORF">A2160_01980</name>
</gene>
<comment type="caution">
    <text evidence="1">The sequence shown here is derived from an EMBL/GenBank/DDBJ whole genome shotgun (WGS) entry which is preliminary data.</text>
</comment>
<sequence>MVDWVVVTGGRQGEIPAAELKIGWRVEGGSVVAVESCPGDQVKITIVRAERGIGPQTEKDSFQCPGASIVDVVIPPEYDPQMVLSPIELARLI</sequence>
<organism evidence="1 2">
    <name type="scientific">Candidatus Beckwithbacteria bacterium RBG_13_42_9</name>
    <dbReference type="NCBI Taxonomy" id="1797457"/>
    <lineage>
        <taxon>Bacteria</taxon>
        <taxon>Candidatus Beckwithiibacteriota</taxon>
    </lineage>
</organism>
<accession>A0A1F5E8D6</accession>
<evidence type="ECO:0000313" key="1">
    <source>
        <dbReference type="EMBL" id="OGD63611.1"/>
    </source>
</evidence>
<protein>
    <submittedName>
        <fullName evidence="1">Uncharacterized protein</fullName>
    </submittedName>
</protein>
<evidence type="ECO:0000313" key="2">
    <source>
        <dbReference type="Proteomes" id="UP000177006"/>
    </source>
</evidence>